<comment type="caution">
    <text evidence="1">The sequence shown here is derived from an EMBL/GenBank/DDBJ whole genome shotgun (WGS) entry which is preliminary data.</text>
</comment>
<name>A0A0C2M866_THEKT</name>
<evidence type="ECO:0000313" key="1">
    <source>
        <dbReference type="EMBL" id="KII63185.1"/>
    </source>
</evidence>
<dbReference type="AlphaFoldDB" id="A0A0C2M866"/>
<proteinExistence type="predicted"/>
<keyword evidence="2" id="KW-1185">Reference proteome</keyword>
<organism evidence="1 2">
    <name type="scientific">Thelohanellus kitauei</name>
    <name type="common">Myxosporean</name>
    <dbReference type="NCBI Taxonomy" id="669202"/>
    <lineage>
        <taxon>Eukaryota</taxon>
        <taxon>Metazoa</taxon>
        <taxon>Cnidaria</taxon>
        <taxon>Myxozoa</taxon>
        <taxon>Myxosporea</taxon>
        <taxon>Bivalvulida</taxon>
        <taxon>Platysporina</taxon>
        <taxon>Myxobolidae</taxon>
        <taxon>Thelohanellus</taxon>
    </lineage>
</organism>
<gene>
    <name evidence="1" type="ORF">RF11_07864</name>
</gene>
<reference evidence="1 2" key="1">
    <citation type="journal article" date="2014" name="Genome Biol. Evol.">
        <title>The genome of the myxosporean Thelohanellus kitauei shows adaptations to nutrient acquisition within its fish host.</title>
        <authorList>
            <person name="Yang Y."/>
            <person name="Xiong J."/>
            <person name="Zhou Z."/>
            <person name="Huo F."/>
            <person name="Miao W."/>
            <person name="Ran C."/>
            <person name="Liu Y."/>
            <person name="Zhang J."/>
            <person name="Feng J."/>
            <person name="Wang M."/>
            <person name="Wang M."/>
            <person name="Wang L."/>
            <person name="Yao B."/>
        </authorList>
    </citation>
    <scope>NUCLEOTIDE SEQUENCE [LARGE SCALE GENOMIC DNA]</scope>
    <source>
        <strain evidence="1">Wuqing</strain>
    </source>
</reference>
<dbReference type="EMBL" id="JWZT01004760">
    <property type="protein sequence ID" value="KII63185.1"/>
    <property type="molecule type" value="Genomic_DNA"/>
</dbReference>
<accession>A0A0C2M866</accession>
<protein>
    <submittedName>
        <fullName evidence="1">Uncharacterized protein</fullName>
    </submittedName>
</protein>
<sequence length="156" mass="17604">MFSIYPKNISPSYNSLLISLYTTPYLFIPQQKDIFLYQTFSTQRIGVVPGTDGRTDLLYCVNSFSKWPEAIAAMIPAVKMIVDILTNPELDLPYGIHSDQGILSIDPQNVFTSIQILPDGRPGDFQPGYHFLPGRWFCSLEEVSIKCITGPFIVMF</sequence>
<evidence type="ECO:0000313" key="2">
    <source>
        <dbReference type="Proteomes" id="UP000031668"/>
    </source>
</evidence>
<dbReference type="Proteomes" id="UP000031668">
    <property type="component" value="Unassembled WGS sequence"/>
</dbReference>